<dbReference type="PANTHER" id="PTHR33050:SF7">
    <property type="entry name" value="RIBONUCLEASE H"/>
    <property type="match status" value="1"/>
</dbReference>
<evidence type="ECO:0000256" key="3">
    <source>
        <dbReference type="SAM" id="MobiDB-lite"/>
    </source>
</evidence>
<feature type="region of interest" description="Disordered" evidence="3">
    <location>
        <begin position="568"/>
        <end position="588"/>
    </location>
</feature>
<dbReference type="Proteomes" id="UP001066276">
    <property type="component" value="Chromosome 5"/>
</dbReference>
<dbReference type="PROSITE" id="PS50878">
    <property type="entry name" value="RT_POL"/>
    <property type="match status" value="1"/>
</dbReference>
<gene>
    <name evidence="5" type="ORF">NDU88_002200</name>
</gene>
<comment type="similarity">
    <text evidence="1">Belongs to the beta type-B retroviral polymerase family. HERV class-II K(HML-2) pol subfamily.</text>
</comment>
<feature type="compositionally biased region" description="Pro residues" evidence="3">
    <location>
        <begin position="57"/>
        <end position="70"/>
    </location>
</feature>
<proteinExistence type="inferred from homology"/>
<feature type="region of interest" description="Disordered" evidence="3">
    <location>
        <begin position="203"/>
        <end position="225"/>
    </location>
</feature>
<evidence type="ECO:0000256" key="1">
    <source>
        <dbReference type="ARBA" id="ARBA00010879"/>
    </source>
</evidence>
<evidence type="ECO:0000313" key="6">
    <source>
        <dbReference type="Proteomes" id="UP001066276"/>
    </source>
</evidence>
<sequence length="850" mass="93508">KERHHRRESPSRSSKSHRRHRDSRRRHESRRRSSRECSRSRSPSARSWPTWGISPTVSPPPTSPASPTPPLSVYEVEPHQELRASPEQKVPVPSSASPPAPVPQSYPAFPAPGTDPTAFFNAMFNIFATMVPGGGHAGPSDPLAFNLGAPAPYKPTPFIPFLPSGGTASAPMPLVSPRRLVMPTTSTVPAPMDSPRIQSTVKLPVAAEGPASDGSEDQRRRRSSALADALSTLGLESRLRSRRLALRLLEEEEYERQHLEEGEIVEPSGDLHGLDMASGLDTSPEWDLASPGEYREEAASFHAVVRNAADFLDLPLPAVEVKRNLLTEVLHPASAVAEPLLPFNEALLDPIKDIWKKPVTSAAVNRRYRVAPGDPDFLTKPPTPESLVVQASCSSRSAPGSFPGAPADRESKKMDQAVKNTFSSCSMALKSTNVTCILGHYMHALMDEAKGHPGLSQEVFNLLSDAEAAATQVIQSGLDASDSVARAMGTSIVLRRQAWLRSSGFSTDVQTTLLDLPFDGDKLFGAKVDSALERFKESSMRQDNNLQEIFLADPLGAGVEYALEVPPSSTLPLPPPPEGCSRESSLSPPPLLAHTSPVGGRLTHFLHMWESITSDSWVTGIVEKGYALPVWDFPPPFPPRTAFCSDDHLLLLQQEVMSLLSKGAVALVPEQERGQGCYSRYFLIPKKDGWLRPILDLRILNWFLKQEKFKMLTLSQVLLALNEGDWMVSVDLQDAYFHIPILKSHRKYLRFVVGLQHYQFAVLPFGLTSALQVFLKVMAVVAAELRRKGIAVFPYLDDWLIKAKSPELLRCHRQSTTQLLFDLGFSVNVPKSHLEPSKRLLFIGAVLTQH</sequence>
<feature type="domain" description="Reverse transcriptase" evidence="4">
    <location>
        <begin position="665"/>
        <end position="847"/>
    </location>
</feature>
<feature type="compositionally biased region" description="Basic residues" evidence="3">
    <location>
        <begin position="14"/>
        <end position="33"/>
    </location>
</feature>
<evidence type="ECO:0000313" key="5">
    <source>
        <dbReference type="EMBL" id="KAJ1149390.1"/>
    </source>
</evidence>
<dbReference type="InterPro" id="IPR000477">
    <property type="entry name" value="RT_dom"/>
</dbReference>
<comment type="caution">
    <text evidence="5">The sequence shown here is derived from an EMBL/GenBank/DDBJ whole genome shotgun (WGS) entry which is preliminary data.</text>
</comment>
<protein>
    <recommendedName>
        <fullName evidence="2">ribonuclease H</fullName>
        <ecNumber evidence="2">3.1.26.4</ecNumber>
    </recommendedName>
</protein>
<keyword evidence="6" id="KW-1185">Reference proteome</keyword>
<accession>A0AAV7RF52</accession>
<dbReference type="PANTHER" id="PTHR33050">
    <property type="entry name" value="REVERSE TRANSCRIPTASE DOMAIN-CONTAINING PROTEIN"/>
    <property type="match status" value="1"/>
</dbReference>
<dbReference type="Gene3D" id="1.10.287.3160">
    <property type="match status" value="1"/>
</dbReference>
<dbReference type="Gene3D" id="3.10.10.10">
    <property type="entry name" value="HIV Type 1 Reverse Transcriptase, subunit A, domain 1"/>
    <property type="match status" value="1"/>
</dbReference>
<dbReference type="GO" id="GO:0004523">
    <property type="term" value="F:RNA-DNA hybrid ribonuclease activity"/>
    <property type="evidence" value="ECO:0007669"/>
    <property type="project" value="UniProtKB-EC"/>
</dbReference>
<dbReference type="Pfam" id="PF11560">
    <property type="entry name" value="LAP2alpha"/>
    <property type="match status" value="1"/>
</dbReference>
<evidence type="ECO:0000256" key="2">
    <source>
        <dbReference type="ARBA" id="ARBA00012180"/>
    </source>
</evidence>
<evidence type="ECO:0000259" key="4">
    <source>
        <dbReference type="PROSITE" id="PS50878"/>
    </source>
</evidence>
<dbReference type="CDD" id="cd03714">
    <property type="entry name" value="RT_DIRS1"/>
    <property type="match status" value="1"/>
</dbReference>
<organism evidence="5 6">
    <name type="scientific">Pleurodeles waltl</name>
    <name type="common">Iberian ribbed newt</name>
    <dbReference type="NCBI Taxonomy" id="8319"/>
    <lineage>
        <taxon>Eukaryota</taxon>
        <taxon>Metazoa</taxon>
        <taxon>Chordata</taxon>
        <taxon>Craniata</taxon>
        <taxon>Vertebrata</taxon>
        <taxon>Euteleostomi</taxon>
        <taxon>Amphibia</taxon>
        <taxon>Batrachia</taxon>
        <taxon>Caudata</taxon>
        <taxon>Salamandroidea</taxon>
        <taxon>Salamandridae</taxon>
        <taxon>Pleurodelinae</taxon>
        <taxon>Pleurodeles</taxon>
    </lineage>
</organism>
<dbReference type="Gene3D" id="3.30.70.270">
    <property type="match status" value="1"/>
</dbReference>
<feature type="non-terminal residue" evidence="5">
    <location>
        <position position="1"/>
    </location>
</feature>
<dbReference type="InterPro" id="IPR021623">
    <property type="entry name" value="LAP2alpha_C"/>
</dbReference>
<dbReference type="Pfam" id="PF00078">
    <property type="entry name" value="RVT_1"/>
    <property type="match status" value="1"/>
</dbReference>
<dbReference type="InterPro" id="IPR052055">
    <property type="entry name" value="Hepadnavirus_pol/RT"/>
</dbReference>
<dbReference type="InterPro" id="IPR043128">
    <property type="entry name" value="Rev_trsase/Diguanyl_cyclase"/>
</dbReference>
<reference evidence="5" key="1">
    <citation type="journal article" date="2022" name="bioRxiv">
        <title>Sequencing and chromosome-scale assembly of the giantPleurodeles waltlgenome.</title>
        <authorList>
            <person name="Brown T."/>
            <person name="Elewa A."/>
            <person name="Iarovenko S."/>
            <person name="Subramanian E."/>
            <person name="Araus A.J."/>
            <person name="Petzold A."/>
            <person name="Susuki M."/>
            <person name="Suzuki K.-i.T."/>
            <person name="Hayashi T."/>
            <person name="Toyoda A."/>
            <person name="Oliveira C."/>
            <person name="Osipova E."/>
            <person name="Leigh N.D."/>
            <person name="Simon A."/>
            <person name="Yun M.H."/>
        </authorList>
    </citation>
    <scope>NUCLEOTIDE SEQUENCE</scope>
    <source>
        <strain evidence="5">20211129_DDA</strain>
        <tissue evidence="5">Liver</tissue>
    </source>
</reference>
<name>A0AAV7RF52_PLEWA</name>
<dbReference type="EC" id="3.1.26.4" evidence="2"/>
<dbReference type="AlphaFoldDB" id="A0AAV7RF52"/>
<dbReference type="InterPro" id="IPR043502">
    <property type="entry name" value="DNA/RNA_pol_sf"/>
</dbReference>
<dbReference type="SUPFAM" id="SSF56672">
    <property type="entry name" value="DNA/RNA polymerases"/>
    <property type="match status" value="1"/>
</dbReference>
<dbReference type="EMBL" id="JANPWB010000009">
    <property type="protein sequence ID" value="KAJ1149390.1"/>
    <property type="molecule type" value="Genomic_DNA"/>
</dbReference>
<feature type="region of interest" description="Disordered" evidence="3">
    <location>
        <begin position="1"/>
        <end position="107"/>
    </location>
</feature>
<feature type="compositionally biased region" description="Basic and acidic residues" evidence="3">
    <location>
        <begin position="76"/>
        <end position="86"/>
    </location>
</feature>